<gene>
    <name evidence="2" type="ORF">RIL96_09335</name>
</gene>
<proteinExistence type="predicted"/>
<dbReference type="Gene3D" id="2.40.33.20">
    <property type="entry name" value="PK beta-barrel domain-like"/>
    <property type="match status" value="1"/>
</dbReference>
<dbReference type="Pfam" id="PF03473">
    <property type="entry name" value="MOSC"/>
    <property type="match status" value="1"/>
</dbReference>
<dbReference type="EMBL" id="JAVKGR010000011">
    <property type="protein sequence ID" value="MDR8019764.1"/>
    <property type="molecule type" value="Genomic_DNA"/>
</dbReference>
<comment type="caution">
    <text evidence="2">The sequence shown here is derived from an EMBL/GenBank/DDBJ whole genome shotgun (WGS) entry which is preliminary data.</text>
</comment>
<dbReference type="InterPro" id="IPR052353">
    <property type="entry name" value="Benzoxazolinone_Detox_Enz"/>
</dbReference>
<evidence type="ECO:0000313" key="3">
    <source>
        <dbReference type="Proteomes" id="UP001251870"/>
    </source>
</evidence>
<evidence type="ECO:0000313" key="2">
    <source>
        <dbReference type="EMBL" id="MDR8019764.1"/>
    </source>
</evidence>
<dbReference type="Proteomes" id="UP001251870">
    <property type="component" value="Unassembled WGS sequence"/>
</dbReference>
<name>A0ABU2DTD5_9MICC</name>
<accession>A0ABU2DTD5</accession>
<organism evidence="2 3">
    <name type="scientific">Nesterenkonia aerolata</name>
    <dbReference type="NCBI Taxonomy" id="3074079"/>
    <lineage>
        <taxon>Bacteria</taxon>
        <taxon>Bacillati</taxon>
        <taxon>Actinomycetota</taxon>
        <taxon>Actinomycetes</taxon>
        <taxon>Micrococcales</taxon>
        <taxon>Micrococcaceae</taxon>
        <taxon>Nesterenkonia</taxon>
    </lineage>
</organism>
<dbReference type="SUPFAM" id="SSF50800">
    <property type="entry name" value="PK beta-barrel domain-like"/>
    <property type="match status" value="1"/>
</dbReference>
<dbReference type="PANTHER" id="PTHR30212">
    <property type="entry name" value="PROTEIN YIIM"/>
    <property type="match status" value="1"/>
</dbReference>
<dbReference type="PANTHER" id="PTHR30212:SF2">
    <property type="entry name" value="PROTEIN YIIM"/>
    <property type="match status" value="1"/>
</dbReference>
<dbReference type="InterPro" id="IPR011037">
    <property type="entry name" value="Pyrv_Knase-like_insert_dom_sf"/>
</dbReference>
<protein>
    <submittedName>
        <fullName evidence="2">MOSC domain-containing protein</fullName>
    </submittedName>
</protein>
<sequence length="216" mass="23344">MSETTAQGIPHGTVQAAETSSACHLSAAQRWGLRGRVEAVCLVHQLVDDSAGTVGVTAIDKRPVDGPVKVRRLGLHGDIQADREHHGGEDKAVYVYAEEDAQWWSEQLGTPIPAGRFGENLRLTGVDVSGAVPGERWRIGERLVLEVTRPRIPCATFGRWMNQDRWVRWFLEAGRPGAYLKVITPGPVAPADEVEIVSVAEVAGPSVGEIAASTLR</sequence>
<keyword evidence="3" id="KW-1185">Reference proteome</keyword>
<feature type="domain" description="MOSC" evidence="1">
    <location>
        <begin position="62"/>
        <end position="197"/>
    </location>
</feature>
<reference evidence="2 3" key="1">
    <citation type="submission" date="2023-09" db="EMBL/GenBank/DDBJ databases">
        <title>Description of three actinobacteria isolated from air of manufacturing shop in a pharmaceutical factory.</title>
        <authorList>
            <person name="Zhang D.-F."/>
        </authorList>
    </citation>
    <scope>NUCLEOTIDE SEQUENCE [LARGE SCALE GENOMIC DNA]</scope>
    <source>
        <strain evidence="2 3">LY-0111</strain>
    </source>
</reference>
<dbReference type="RefSeq" id="WP_310548756.1">
    <property type="nucleotide sequence ID" value="NZ_JAVKGR010000011.1"/>
</dbReference>
<dbReference type="InterPro" id="IPR005302">
    <property type="entry name" value="MoCF_Sase_C"/>
</dbReference>
<dbReference type="PROSITE" id="PS51340">
    <property type="entry name" value="MOSC"/>
    <property type="match status" value="1"/>
</dbReference>
<evidence type="ECO:0000259" key="1">
    <source>
        <dbReference type="PROSITE" id="PS51340"/>
    </source>
</evidence>